<dbReference type="InterPro" id="IPR052881">
    <property type="entry name" value="Keratinocyte_PR"/>
</dbReference>
<dbReference type="PANTHER" id="PTHR48138">
    <property type="entry name" value="KERATINOCYTE PROLINE-RICH PROTEIN-RELATED"/>
    <property type="match status" value="1"/>
</dbReference>
<evidence type="ECO:0000256" key="2">
    <source>
        <dbReference type="SAM" id="SignalP"/>
    </source>
</evidence>
<dbReference type="Proteomes" id="UP000078113">
    <property type="component" value="Unassembled WGS sequence"/>
</dbReference>
<organism evidence="3 4">
    <name type="scientific">Tilletia walkeri</name>
    <dbReference type="NCBI Taxonomy" id="117179"/>
    <lineage>
        <taxon>Eukaryota</taxon>
        <taxon>Fungi</taxon>
        <taxon>Dikarya</taxon>
        <taxon>Basidiomycota</taxon>
        <taxon>Ustilaginomycotina</taxon>
        <taxon>Exobasidiomycetes</taxon>
        <taxon>Tilletiales</taxon>
        <taxon>Tilletiaceae</taxon>
        <taxon>Tilletia</taxon>
    </lineage>
</organism>
<feature type="compositionally biased region" description="Pro residues" evidence="1">
    <location>
        <begin position="221"/>
        <end position="314"/>
    </location>
</feature>
<evidence type="ECO:0000313" key="3">
    <source>
        <dbReference type="EMBL" id="KAE8267898.1"/>
    </source>
</evidence>
<proteinExistence type="predicted"/>
<accession>A0A8X7T4J9</accession>
<feature type="chain" id="PRO_5036446476" evidence="2">
    <location>
        <begin position="21"/>
        <end position="314"/>
    </location>
</feature>
<dbReference type="EMBL" id="LWDG02000190">
    <property type="protein sequence ID" value="KAE8267898.1"/>
    <property type="molecule type" value="Genomic_DNA"/>
</dbReference>
<dbReference type="AlphaFoldDB" id="A0A8X7T4J9"/>
<gene>
    <name evidence="3" type="ORF">A4X09_0g4447</name>
</gene>
<feature type="signal peptide" evidence="2">
    <location>
        <begin position="1"/>
        <end position="20"/>
    </location>
</feature>
<sequence>MHFAFPLLFTAVLFAIGSEASILPQLSTAATSAQALQARDPDFKQGHEDKPYASITDRTVIRDVDEFKDSKSLSFWDFGLPKYGKPRTIEFKVQTVLRQVHRDFESDHARVRHLRKKHGATQAEKQNVARIFEWHLKTNTDKVNSLTKELIVITNQSGLVRRQGDLVSTLASTISQLLGDVLGFLSDVVSGLQDLVDALAAALQALFRALGAPSIGLSPNAPKPAPVDPTTPSPATPAPATPAPGAPSPATPAPATPAPATPAPATPATPAPATPAPATPAPAPATPAPATPAPAAPVNPPTTPAVGPIFPPTA</sequence>
<evidence type="ECO:0000256" key="1">
    <source>
        <dbReference type="SAM" id="MobiDB-lite"/>
    </source>
</evidence>
<reference evidence="3" key="2">
    <citation type="journal article" date="2019" name="IMA Fungus">
        <title>Genome sequencing and comparison of five Tilletia species to identify candidate genes for the detection of regulated species infecting wheat.</title>
        <authorList>
            <person name="Nguyen H.D.T."/>
            <person name="Sultana T."/>
            <person name="Kesanakurti P."/>
            <person name="Hambleton S."/>
        </authorList>
    </citation>
    <scope>NUCLEOTIDE SEQUENCE</scope>
    <source>
        <strain evidence="3">DAOMC 236422</strain>
    </source>
</reference>
<keyword evidence="2" id="KW-0732">Signal</keyword>
<feature type="region of interest" description="Disordered" evidence="1">
    <location>
        <begin position="220"/>
        <end position="314"/>
    </location>
</feature>
<dbReference type="PANTHER" id="PTHR48138:SF2">
    <property type="entry name" value="KERATINOCYTE PROLINE-RICH PROTEIN"/>
    <property type="match status" value="1"/>
</dbReference>
<comment type="caution">
    <text evidence="3">The sequence shown here is derived from an EMBL/GenBank/DDBJ whole genome shotgun (WGS) entry which is preliminary data.</text>
</comment>
<reference evidence="3" key="1">
    <citation type="submission" date="2016-04" db="EMBL/GenBank/DDBJ databases">
        <authorList>
            <person name="Nguyen H.D."/>
            <person name="Samba Siva P."/>
            <person name="Cullis J."/>
            <person name="Levesque C.A."/>
            <person name="Hambleton S."/>
        </authorList>
    </citation>
    <scope>NUCLEOTIDE SEQUENCE</scope>
    <source>
        <strain evidence="3">DAOMC 236422</strain>
    </source>
</reference>
<protein>
    <submittedName>
        <fullName evidence="3">Uncharacterized protein</fullName>
    </submittedName>
</protein>
<evidence type="ECO:0000313" key="4">
    <source>
        <dbReference type="Proteomes" id="UP000078113"/>
    </source>
</evidence>
<keyword evidence="4" id="KW-1185">Reference proteome</keyword>
<name>A0A8X7T4J9_9BASI</name>